<dbReference type="PANTHER" id="PTHR36710:SF1">
    <property type="entry name" value="F14J9.2 PROTEIN"/>
    <property type="match status" value="1"/>
</dbReference>
<dbReference type="GO" id="GO:0046910">
    <property type="term" value="F:pectinesterase inhibitor activity"/>
    <property type="evidence" value="ECO:0007669"/>
    <property type="project" value="InterPro"/>
</dbReference>
<dbReference type="Gene3D" id="1.20.140.40">
    <property type="entry name" value="Invertase/pectin methylesterase inhibitor family protein"/>
    <property type="match status" value="2"/>
</dbReference>
<comment type="caution">
    <text evidence="6">The sequence shown here is derived from an EMBL/GenBank/DDBJ whole genome shotgun (WGS) entry which is preliminary data.</text>
</comment>
<dbReference type="OrthoDB" id="1094948at2759"/>
<keyword evidence="1 4" id="KW-0732">Signal</keyword>
<dbReference type="NCBIfam" id="TIGR01614">
    <property type="entry name" value="PME_inhib"/>
    <property type="match status" value="2"/>
</dbReference>
<dbReference type="InterPro" id="IPR035513">
    <property type="entry name" value="Invertase/methylesterase_inhib"/>
</dbReference>
<evidence type="ECO:0000256" key="4">
    <source>
        <dbReference type="SAM" id="SignalP"/>
    </source>
</evidence>
<feature type="chain" id="PRO_5040505820" description="Pectinesterase inhibitor domain-containing protein" evidence="4">
    <location>
        <begin position="30"/>
        <end position="349"/>
    </location>
</feature>
<gene>
    <name evidence="6" type="ORF">Cgig2_030167</name>
</gene>
<feature type="signal peptide" evidence="4">
    <location>
        <begin position="1"/>
        <end position="29"/>
    </location>
</feature>
<evidence type="ECO:0000313" key="7">
    <source>
        <dbReference type="Proteomes" id="UP001153076"/>
    </source>
</evidence>
<reference evidence="6" key="1">
    <citation type="submission" date="2022-04" db="EMBL/GenBank/DDBJ databases">
        <title>Carnegiea gigantea Genome sequencing and assembly v2.</title>
        <authorList>
            <person name="Copetti D."/>
            <person name="Sanderson M.J."/>
            <person name="Burquez A."/>
            <person name="Wojciechowski M.F."/>
        </authorList>
    </citation>
    <scope>NUCLEOTIDE SEQUENCE</scope>
    <source>
        <strain evidence="6">SGP5-SGP5p</strain>
        <tissue evidence="6">Aerial part</tissue>
    </source>
</reference>
<accession>A0A9Q1KAD2</accession>
<dbReference type="AlphaFoldDB" id="A0A9Q1KAD2"/>
<evidence type="ECO:0000313" key="6">
    <source>
        <dbReference type="EMBL" id="KAJ8439232.1"/>
    </source>
</evidence>
<dbReference type="EMBL" id="JAKOGI010000226">
    <property type="protein sequence ID" value="KAJ8439232.1"/>
    <property type="molecule type" value="Genomic_DNA"/>
</dbReference>
<evidence type="ECO:0000259" key="5">
    <source>
        <dbReference type="SMART" id="SM00856"/>
    </source>
</evidence>
<proteinExistence type="inferred from homology"/>
<evidence type="ECO:0000256" key="3">
    <source>
        <dbReference type="ARBA" id="ARBA00038471"/>
    </source>
</evidence>
<dbReference type="PANTHER" id="PTHR36710">
    <property type="entry name" value="PECTINESTERASE INHIBITOR-LIKE"/>
    <property type="match status" value="1"/>
</dbReference>
<keyword evidence="7" id="KW-1185">Reference proteome</keyword>
<feature type="domain" description="Pectinesterase inhibitor" evidence="5">
    <location>
        <begin position="200"/>
        <end position="343"/>
    </location>
</feature>
<evidence type="ECO:0000256" key="2">
    <source>
        <dbReference type="ARBA" id="ARBA00023157"/>
    </source>
</evidence>
<dbReference type="CDD" id="cd15797">
    <property type="entry name" value="PMEI"/>
    <property type="match status" value="2"/>
</dbReference>
<dbReference type="Pfam" id="PF04043">
    <property type="entry name" value="PMEI"/>
    <property type="match status" value="2"/>
</dbReference>
<dbReference type="InterPro" id="IPR052421">
    <property type="entry name" value="PCW_Enzyme_Inhibitor"/>
</dbReference>
<sequence length="349" mass="39348">MKTTISPVFLVAFMAITTSTLLLTPMVAAKASPETQAVIDKVCRQMEDYQFCNQTFNNDLPQPDTDKVGLTKIAIVESQHNATNTLQFIRDLIPKEKDPGQLNHLTVCENAYGIVKQSFDQAYDAFNKGDYRGMQGYERITPRALASCVTIFQVPPKTNENPLNERNREMRILLTMAIVTATTSTLLLLSPMVASELSPATQAMIDLICRQMEDYQFCNQTFNHDLIEPFTDKVGFTRVAILEAQYNATNTLKFIRDELIPKEKDPGQLHNYQVCESAYDTLKESFDQAYDAFNRGDYQGMQNYERGTPKAIASCVTTFKVPPGALDERNREMRILLTMAVVTSSLLDK</sequence>
<dbReference type="Proteomes" id="UP001153076">
    <property type="component" value="Unassembled WGS sequence"/>
</dbReference>
<name>A0A9Q1KAD2_9CARY</name>
<organism evidence="6 7">
    <name type="scientific">Carnegiea gigantea</name>
    <dbReference type="NCBI Taxonomy" id="171969"/>
    <lineage>
        <taxon>Eukaryota</taxon>
        <taxon>Viridiplantae</taxon>
        <taxon>Streptophyta</taxon>
        <taxon>Embryophyta</taxon>
        <taxon>Tracheophyta</taxon>
        <taxon>Spermatophyta</taxon>
        <taxon>Magnoliopsida</taxon>
        <taxon>eudicotyledons</taxon>
        <taxon>Gunneridae</taxon>
        <taxon>Pentapetalae</taxon>
        <taxon>Caryophyllales</taxon>
        <taxon>Cactineae</taxon>
        <taxon>Cactaceae</taxon>
        <taxon>Cactoideae</taxon>
        <taxon>Echinocereeae</taxon>
        <taxon>Carnegiea</taxon>
    </lineage>
</organism>
<dbReference type="InterPro" id="IPR034086">
    <property type="entry name" value="PMEI_plant"/>
</dbReference>
<evidence type="ECO:0000256" key="1">
    <source>
        <dbReference type="ARBA" id="ARBA00022729"/>
    </source>
</evidence>
<feature type="domain" description="Pectinesterase inhibitor" evidence="5">
    <location>
        <begin position="34"/>
        <end position="180"/>
    </location>
</feature>
<dbReference type="SMART" id="SM00856">
    <property type="entry name" value="PMEI"/>
    <property type="match status" value="2"/>
</dbReference>
<comment type="similarity">
    <text evidence="3">Belongs to the PMEI family.</text>
</comment>
<protein>
    <recommendedName>
        <fullName evidence="5">Pectinesterase inhibitor domain-containing protein</fullName>
    </recommendedName>
</protein>
<dbReference type="InterPro" id="IPR006501">
    <property type="entry name" value="Pectinesterase_inhib_dom"/>
</dbReference>
<dbReference type="SUPFAM" id="SSF101148">
    <property type="entry name" value="Plant invertase/pectin methylesterase inhibitor"/>
    <property type="match status" value="2"/>
</dbReference>
<keyword evidence="2" id="KW-1015">Disulfide bond</keyword>